<keyword evidence="1" id="KW-0802">TPR repeat</keyword>
<keyword evidence="3" id="KW-1185">Reference proteome</keyword>
<feature type="repeat" description="TPR" evidence="1">
    <location>
        <begin position="478"/>
        <end position="511"/>
    </location>
</feature>
<dbReference type="SMART" id="SM00028">
    <property type="entry name" value="TPR"/>
    <property type="match status" value="14"/>
</dbReference>
<comment type="caution">
    <text evidence="2">The sequence shown here is derived from an EMBL/GenBank/DDBJ whole genome shotgun (WGS) entry which is preliminary data.</text>
</comment>
<evidence type="ECO:0000313" key="2">
    <source>
        <dbReference type="EMBL" id="KAG7348494.1"/>
    </source>
</evidence>
<proteinExistence type="predicted"/>
<accession>A0A9K3PKR2</accession>
<protein>
    <submittedName>
        <fullName evidence="2">Tetratricopeptide repeat protein</fullName>
    </submittedName>
</protein>
<dbReference type="Pfam" id="PF13374">
    <property type="entry name" value="TPR_10"/>
    <property type="match status" value="1"/>
</dbReference>
<reference evidence="2" key="1">
    <citation type="journal article" date="2021" name="Sci. Rep.">
        <title>Diploid genomic architecture of Nitzschia inconspicua, an elite biomass production diatom.</title>
        <authorList>
            <person name="Oliver A."/>
            <person name="Podell S."/>
            <person name="Pinowska A."/>
            <person name="Traller J.C."/>
            <person name="Smith S.R."/>
            <person name="McClure R."/>
            <person name="Beliaev A."/>
            <person name="Bohutskyi P."/>
            <person name="Hill E.A."/>
            <person name="Rabines A."/>
            <person name="Zheng H."/>
            <person name="Allen L.Z."/>
            <person name="Kuo A."/>
            <person name="Grigoriev I.V."/>
            <person name="Allen A.E."/>
            <person name="Hazlebeck D."/>
            <person name="Allen E.E."/>
        </authorList>
    </citation>
    <scope>NUCLEOTIDE SEQUENCE</scope>
    <source>
        <strain evidence="2">Hildebrandi</strain>
    </source>
</reference>
<dbReference type="OrthoDB" id="197174at2759"/>
<dbReference type="InterPro" id="IPR019734">
    <property type="entry name" value="TPR_rpt"/>
</dbReference>
<dbReference type="Pfam" id="PF13181">
    <property type="entry name" value="TPR_8"/>
    <property type="match status" value="1"/>
</dbReference>
<dbReference type="AlphaFoldDB" id="A0A9K3PKR2"/>
<name>A0A9K3PKR2_9STRA</name>
<feature type="repeat" description="TPR" evidence="1">
    <location>
        <begin position="142"/>
        <end position="175"/>
    </location>
</feature>
<evidence type="ECO:0000256" key="1">
    <source>
        <dbReference type="PROSITE-ProRule" id="PRU00339"/>
    </source>
</evidence>
<dbReference type="PANTHER" id="PTHR19959:SF119">
    <property type="entry name" value="FUNGAL LIPASE-LIKE DOMAIN-CONTAINING PROTEIN"/>
    <property type="match status" value="1"/>
</dbReference>
<evidence type="ECO:0000313" key="3">
    <source>
        <dbReference type="Proteomes" id="UP000693970"/>
    </source>
</evidence>
<dbReference type="Pfam" id="PF13424">
    <property type="entry name" value="TPR_12"/>
    <property type="match status" value="4"/>
</dbReference>
<feature type="repeat" description="TPR" evidence="1">
    <location>
        <begin position="563"/>
        <end position="596"/>
    </location>
</feature>
<sequence>MLPKQLDELNEALSAPNDSFITSMIHKSLEDVEMARPRKKIRPEPAIDTVLLLTEIGITNYHLGDHSKAEECFSQALCRLDTSFFPDSSKAEAKYQQQASRSTVVASPQNDKARRTEYDEGMRVYQTPITLSDVSNKEQIVSTLYYNLGQTCMRQGSYEDAASNFNRALSLCNVTSSESAMYVVMIFHCLGYCSYRTENDDQAITYYEQALSLVRATKLGPLALAASLNCVGVLYFNKQDKGTTMALNMFRESLDLYQSMSNQDVPTIATVLNNIGRVYYLQSEFQQALVMYEQSLALRQSILDVDSLDVAATLYNIGQTFHQLGRLEDSLARYKEFIHIARGVLGPSSKDMALVYKGIAEIYHELSDLKMALYFYSQALVVQMKEDGTSTDVATTLNKLGNICYEMKDFTTAMRHYKKGLEVEKKILPANHPHTIITQTNLAHIYKQLGQHDQALKAYMAVYKMQMVTFGANTLQVAETLSSIGLMQYHLRDYESSFESYQQALHIRRSCYGSDDHPDVASTLNSVGLVLFKQDMFDLAKKCFAESLRIRSKILGKDHRDVAILWYNIATIHFETGEDSVAIEMYKETLRVERTALGEDHPDVVLTLQHLGQVHQQLGQIEESLQYFNDALAIERKRPETRSSSMGRILNLLGNVYLQLGRTNEMMKCYVEASRLYEQNQKAGETLVIAGYNFYGLSKTNPPCAPVA</sequence>
<feature type="repeat" description="TPR" evidence="1">
    <location>
        <begin position="394"/>
        <end position="427"/>
    </location>
</feature>
<gene>
    <name evidence="2" type="ORF">IV203_017199</name>
</gene>
<feature type="repeat" description="TPR" evidence="1">
    <location>
        <begin position="269"/>
        <end position="302"/>
    </location>
</feature>
<dbReference type="PANTHER" id="PTHR19959">
    <property type="entry name" value="KINESIN LIGHT CHAIN"/>
    <property type="match status" value="1"/>
</dbReference>
<dbReference type="PROSITE" id="PS50005">
    <property type="entry name" value="TPR"/>
    <property type="match status" value="6"/>
</dbReference>
<organism evidence="2 3">
    <name type="scientific">Nitzschia inconspicua</name>
    <dbReference type="NCBI Taxonomy" id="303405"/>
    <lineage>
        <taxon>Eukaryota</taxon>
        <taxon>Sar</taxon>
        <taxon>Stramenopiles</taxon>
        <taxon>Ochrophyta</taxon>
        <taxon>Bacillariophyta</taxon>
        <taxon>Bacillariophyceae</taxon>
        <taxon>Bacillariophycidae</taxon>
        <taxon>Bacillariales</taxon>
        <taxon>Bacillariaceae</taxon>
        <taxon>Nitzschia</taxon>
    </lineage>
</organism>
<feature type="repeat" description="TPR" evidence="1">
    <location>
        <begin position="605"/>
        <end position="638"/>
    </location>
</feature>
<reference evidence="2" key="2">
    <citation type="submission" date="2021-04" db="EMBL/GenBank/DDBJ databases">
        <authorList>
            <person name="Podell S."/>
        </authorList>
    </citation>
    <scope>NUCLEOTIDE SEQUENCE</scope>
    <source>
        <strain evidence="2">Hildebrandi</strain>
    </source>
</reference>
<dbReference type="Proteomes" id="UP000693970">
    <property type="component" value="Unassembled WGS sequence"/>
</dbReference>
<dbReference type="EMBL" id="JAGRRH010000020">
    <property type="protein sequence ID" value="KAG7348494.1"/>
    <property type="molecule type" value="Genomic_DNA"/>
</dbReference>